<dbReference type="GO" id="GO:0004125">
    <property type="term" value="F:L-seryl-tRNA(Sec) selenium transferase activity"/>
    <property type="evidence" value="ECO:0007669"/>
    <property type="project" value="UniProtKB-EC"/>
</dbReference>
<evidence type="ECO:0000256" key="1">
    <source>
        <dbReference type="ARBA" id="ARBA00001933"/>
    </source>
</evidence>
<comment type="similarity">
    <text evidence="4">Belongs to the SelA family.</text>
</comment>
<dbReference type="RefSeq" id="WP_216834321.1">
    <property type="nucleotide sequence ID" value="NZ_JAFNJS010000001.1"/>
</dbReference>
<evidence type="ECO:0000256" key="5">
    <source>
        <dbReference type="SAM" id="MobiDB-lite"/>
    </source>
</evidence>
<dbReference type="PANTHER" id="PTHR32328:SF0">
    <property type="entry name" value="L-SERYL-TRNA(SEC) SELENIUM TRANSFERASE"/>
    <property type="match status" value="1"/>
</dbReference>
<dbReference type="EC" id="2.9.1.1" evidence="4"/>
<protein>
    <recommendedName>
        <fullName evidence="4">L-seryl-tRNA(Sec) selenium transferase</fullName>
        <ecNumber evidence="4">2.9.1.1</ecNumber>
    </recommendedName>
    <alternativeName>
        <fullName evidence="4">Selenocysteine synthase</fullName>
        <shortName evidence="4">Sec synthase</shortName>
    </alternativeName>
    <alternativeName>
        <fullName evidence="4">Selenocysteinyl-tRNA(Sec) synthase</fullName>
    </alternativeName>
</protein>
<organism evidence="7 8">
    <name type="scientific">Falsiroseomonas tokyonensis</name>
    <dbReference type="NCBI Taxonomy" id="430521"/>
    <lineage>
        <taxon>Bacteria</taxon>
        <taxon>Pseudomonadati</taxon>
        <taxon>Pseudomonadota</taxon>
        <taxon>Alphaproteobacteria</taxon>
        <taxon>Acetobacterales</taxon>
        <taxon>Roseomonadaceae</taxon>
        <taxon>Falsiroseomonas</taxon>
    </lineage>
</organism>
<comment type="catalytic activity">
    <reaction evidence="4">
        <text>L-seryl-tRNA(Sec) + selenophosphate + H(+) = L-selenocysteinyl-tRNA(Sec) + phosphate</text>
        <dbReference type="Rhea" id="RHEA:22728"/>
        <dbReference type="Rhea" id="RHEA-COMP:9742"/>
        <dbReference type="Rhea" id="RHEA-COMP:9743"/>
        <dbReference type="ChEBI" id="CHEBI:15378"/>
        <dbReference type="ChEBI" id="CHEBI:16144"/>
        <dbReference type="ChEBI" id="CHEBI:43474"/>
        <dbReference type="ChEBI" id="CHEBI:78533"/>
        <dbReference type="ChEBI" id="CHEBI:78573"/>
        <dbReference type="EC" id="2.9.1.1"/>
    </reaction>
</comment>
<comment type="cofactor">
    <cofactor evidence="1 4">
        <name>pyridoxal 5'-phosphate</name>
        <dbReference type="ChEBI" id="CHEBI:597326"/>
    </cofactor>
</comment>
<dbReference type="InterPro" id="IPR004534">
    <property type="entry name" value="SelA_trans"/>
</dbReference>
<evidence type="ECO:0000313" key="8">
    <source>
        <dbReference type="Proteomes" id="UP001595420"/>
    </source>
</evidence>
<feature type="domain" description="L-seryl-tRNA selenium transferase N-terminal" evidence="6">
    <location>
        <begin position="6"/>
        <end position="45"/>
    </location>
</feature>
<comment type="function">
    <text evidence="4">Converts seryl-tRNA(Sec) to selenocysteinyl-tRNA(Sec) required for selenoprotein biosynthesis.</text>
</comment>
<dbReference type="Pfam" id="PF03841">
    <property type="entry name" value="SelA"/>
    <property type="match status" value="1"/>
</dbReference>
<proteinExistence type="inferred from homology"/>
<keyword evidence="4" id="KW-0711">Selenium</keyword>
<gene>
    <name evidence="4 7" type="primary">selA</name>
    <name evidence="7" type="ORF">ACFOD3_02590</name>
</gene>
<evidence type="ECO:0000256" key="2">
    <source>
        <dbReference type="ARBA" id="ARBA00022679"/>
    </source>
</evidence>
<keyword evidence="4" id="KW-0963">Cytoplasm</keyword>
<comment type="pathway">
    <text evidence="4">Aminoacyl-tRNA biosynthesis; selenocysteinyl-tRNA(Sec) biosynthesis; selenocysteinyl-tRNA(Sec) from L-seryl-tRNA(Sec) (bacterial route): step 1/1.</text>
</comment>
<dbReference type="InterPro" id="IPR018319">
    <property type="entry name" value="SelA-like"/>
</dbReference>
<keyword evidence="2 4" id="KW-0808">Transferase</keyword>
<comment type="subcellular location">
    <subcellularLocation>
        <location evidence="4">Cytoplasm</location>
    </subcellularLocation>
</comment>
<dbReference type="EMBL" id="JBHRSB010000001">
    <property type="protein sequence ID" value="MFC2998761.1"/>
    <property type="molecule type" value="Genomic_DNA"/>
</dbReference>
<evidence type="ECO:0000256" key="3">
    <source>
        <dbReference type="ARBA" id="ARBA00022898"/>
    </source>
</evidence>
<feature type="modified residue" description="N6-(pyridoxal phosphate)lysine" evidence="4">
    <location>
        <position position="287"/>
    </location>
</feature>
<dbReference type="NCBIfam" id="TIGR00474">
    <property type="entry name" value="selA"/>
    <property type="match status" value="1"/>
</dbReference>
<dbReference type="InterPro" id="IPR025862">
    <property type="entry name" value="SelA_trans_N_dom"/>
</dbReference>
<comment type="caution">
    <text evidence="7">The sequence shown here is derived from an EMBL/GenBank/DDBJ whole genome shotgun (WGS) entry which is preliminary data.</text>
</comment>
<evidence type="ECO:0000313" key="7">
    <source>
        <dbReference type="EMBL" id="MFC2998761.1"/>
    </source>
</evidence>
<dbReference type="PANTHER" id="PTHR32328">
    <property type="entry name" value="L-SERYL-TRNA(SEC) SELENIUM TRANSFERASE"/>
    <property type="match status" value="1"/>
</dbReference>
<keyword evidence="4" id="KW-0648">Protein biosynthesis</keyword>
<name>A0ABV7BPE1_9PROT</name>
<keyword evidence="8" id="KW-1185">Reference proteome</keyword>
<sequence length="426" mass="43682">MDASLRRALPALHRLLETPEAAELLQQHPRAAVVAALRAELAGLRAQALPFETARSFAAARAALAAAARPGLRQVINATGVVLHTNLGRAPLPQAARDAVAAEAAGYCNLELDLETGRRGHRHAACAALLAELTGAEAALVVNNGAAAMLLALSALAAGGEAVVSRGELVEIGGGFRIPDVIRQGGARLVEVGATNRTRLADYANAIGPETRLLLRVHQSNFLQMGFTAMVEPAALVTLAREGGLLSVVDLGSGALVDLSAHGLPAEPTMGQAVGQGFDLVVASGDKLLGGPQAGLLLGRAAVVERLATHPLMRALRCDKLTLAALEATLRLYRDPAGLREAVPALAMLSATAEEVGARAARLLALLPEGLAEMAEGTSLVGGGSLPAAARYAPAAPASPPGNDRRAAGSAHAPRRPAPGRARRRY</sequence>
<feature type="region of interest" description="Disordered" evidence="5">
    <location>
        <begin position="391"/>
        <end position="426"/>
    </location>
</feature>
<reference evidence="8" key="1">
    <citation type="journal article" date="2019" name="Int. J. Syst. Evol. Microbiol.">
        <title>The Global Catalogue of Microorganisms (GCM) 10K type strain sequencing project: providing services to taxonomists for standard genome sequencing and annotation.</title>
        <authorList>
            <consortium name="The Broad Institute Genomics Platform"/>
            <consortium name="The Broad Institute Genome Sequencing Center for Infectious Disease"/>
            <person name="Wu L."/>
            <person name="Ma J."/>
        </authorList>
    </citation>
    <scope>NUCLEOTIDE SEQUENCE [LARGE SCALE GENOMIC DNA]</scope>
    <source>
        <strain evidence="8">CGMCC 1.16855</strain>
    </source>
</reference>
<dbReference type="Proteomes" id="UP001595420">
    <property type="component" value="Unassembled WGS sequence"/>
</dbReference>
<evidence type="ECO:0000259" key="6">
    <source>
        <dbReference type="Pfam" id="PF12390"/>
    </source>
</evidence>
<keyword evidence="3 4" id="KW-0663">Pyridoxal phosphate</keyword>
<accession>A0ABV7BPE1</accession>
<dbReference type="Pfam" id="PF12390">
    <property type="entry name" value="Se-cys_synth_N"/>
    <property type="match status" value="1"/>
</dbReference>
<evidence type="ECO:0000256" key="4">
    <source>
        <dbReference type="HAMAP-Rule" id="MF_00423"/>
    </source>
</evidence>
<dbReference type="HAMAP" id="MF_00423">
    <property type="entry name" value="SelA"/>
    <property type="match status" value="1"/>
</dbReference>